<evidence type="ECO:0000256" key="3">
    <source>
        <dbReference type="ARBA" id="ARBA00022448"/>
    </source>
</evidence>
<evidence type="ECO:0000256" key="5">
    <source>
        <dbReference type="ARBA" id="ARBA00023136"/>
    </source>
</evidence>
<feature type="domain" description="ATP synthase F1 complex delta/epsilon subunit N-terminal" evidence="7">
    <location>
        <begin position="1"/>
        <end position="81"/>
    </location>
</feature>
<evidence type="ECO:0000256" key="4">
    <source>
        <dbReference type="ARBA" id="ARBA00023065"/>
    </source>
</evidence>
<dbReference type="GO" id="GO:0045259">
    <property type="term" value="C:proton-transporting ATP synthase complex"/>
    <property type="evidence" value="ECO:0007669"/>
    <property type="project" value="UniProtKB-KW"/>
</dbReference>
<name>A0A1G2LS84_9BACT</name>
<comment type="caution">
    <text evidence="8">The sequence shown here is derived from an EMBL/GenBank/DDBJ whole genome shotgun (WGS) entry which is preliminary data.</text>
</comment>
<dbReference type="InterPro" id="IPR001469">
    <property type="entry name" value="ATP_synth_F1_dsu/esu"/>
</dbReference>
<dbReference type="InterPro" id="IPR020546">
    <property type="entry name" value="ATP_synth_F1_dsu/esu_N"/>
</dbReference>
<keyword evidence="4" id="KW-0406">Ion transport</keyword>
<evidence type="ECO:0000313" key="8">
    <source>
        <dbReference type="EMBL" id="OHA14457.1"/>
    </source>
</evidence>
<dbReference type="AlphaFoldDB" id="A0A1G2LS84"/>
<organism evidence="8 9">
    <name type="scientific">Candidatus Sungbacteria bacterium RIFCSPLOWO2_12_FULL_41_11</name>
    <dbReference type="NCBI Taxonomy" id="1802286"/>
    <lineage>
        <taxon>Bacteria</taxon>
        <taxon>Candidatus Sungiibacteriota</taxon>
    </lineage>
</organism>
<evidence type="ECO:0000313" key="9">
    <source>
        <dbReference type="Proteomes" id="UP000177171"/>
    </source>
</evidence>
<dbReference type="CDD" id="cd12152">
    <property type="entry name" value="F1-ATPase_delta"/>
    <property type="match status" value="1"/>
</dbReference>
<dbReference type="Pfam" id="PF02823">
    <property type="entry name" value="ATP-synt_DE_N"/>
    <property type="match status" value="1"/>
</dbReference>
<dbReference type="SUPFAM" id="SSF51344">
    <property type="entry name" value="Epsilon subunit of F1F0-ATP synthase N-terminal domain"/>
    <property type="match status" value="1"/>
</dbReference>
<evidence type="ECO:0000256" key="2">
    <source>
        <dbReference type="ARBA" id="ARBA00005712"/>
    </source>
</evidence>
<proteinExistence type="inferred from homology"/>
<comment type="similarity">
    <text evidence="2">Belongs to the ATPase epsilon chain family.</text>
</comment>
<sequence>MKLSIYSLQKTLFEGEVEKIIARTTTGEITVLDGHIPLISSLRGPGLELIDKKGKKDIIKIDSGFLEIRPESEVVILADTA</sequence>
<protein>
    <recommendedName>
        <fullName evidence="7">ATP synthase F1 complex delta/epsilon subunit N-terminal domain-containing protein</fullName>
    </recommendedName>
</protein>
<keyword evidence="6" id="KW-0066">ATP synthesis</keyword>
<dbReference type="EMBL" id="MHQY01000007">
    <property type="protein sequence ID" value="OHA14457.1"/>
    <property type="molecule type" value="Genomic_DNA"/>
</dbReference>
<evidence type="ECO:0000256" key="6">
    <source>
        <dbReference type="ARBA" id="ARBA00023196"/>
    </source>
</evidence>
<accession>A0A1G2LS84</accession>
<dbReference type="Gene3D" id="2.60.15.10">
    <property type="entry name" value="F0F1 ATP synthase delta/epsilon subunit, N-terminal"/>
    <property type="match status" value="1"/>
</dbReference>
<dbReference type="GO" id="GO:0046933">
    <property type="term" value="F:proton-transporting ATP synthase activity, rotational mechanism"/>
    <property type="evidence" value="ECO:0007669"/>
    <property type="project" value="InterPro"/>
</dbReference>
<gene>
    <name evidence="8" type="ORF">A3G49_06435</name>
</gene>
<dbReference type="Proteomes" id="UP000177171">
    <property type="component" value="Unassembled WGS sequence"/>
</dbReference>
<dbReference type="GO" id="GO:0012505">
    <property type="term" value="C:endomembrane system"/>
    <property type="evidence" value="ECO:0007669"/>
    <property type="project" value="UniProtKB-SubCell"/>
</dbReference>
<keyword evidence="3" id="KW-0813">Transport</keyword>
<keyword evidence="6" id="KW-0139">CF(1)</keyword>
<reference evidence="8 9" key="1">
    <citation type="journal article" date="2016" name="Nat. Commun.">
        <title>Thousands of microbial genomes shed light on interconnected biogeochemical processes in an aquifer system.</title>
        <authorList>
            <person name="Anantharaman K."/>
            <person name="Brown C.T."/>
            <person name="Hug L.A."/>
            <person name="Sharon I."/>
            <person name="Castelle C.J."/>
            <person name="Probst A.J."/>
            <person name="Thomas B.C."/>
            <person name="Singh A."/>
            <person name="Wilkins M.J."/>
            <person name="Karaoz U."/>
            <person name="Brodie E.L."/>
            <person name="Williams K.H."/>
            <person name="Hubbard S.S."/>
            <person name="Banfield J.F."/>
        </authorList>
    </citation>
    <scope>NUCLEOTIDE SEQUENCE [LARGE SCALE GENOMIC DNA]</scope>
</reference>
<comment type="subcellular location">
    <subcellularLocation>
        <location evidence="1">Endomembrane system</location>
        <topology evidence="1">Peripheral membrane protein</topology>
    </subcellularLocation>
</comment>
<keyword evidence="5" id="KW-0472">Membrane</keyword>
<evidence type="ECO:0000256" key="1">
    <source>
        <dbReference type="ARBA" id="ARBA00004184"/>
    </source>
</evidence>
<evidence type="ECO:0000259" key="7">
    <source>
        <dbReference type="Pfam" id="PF02823"/>
    </source>
</evidence>
<dbReference type="InterPro" id="IPR036771">
    <property type="entry name" value="ATPsynth_dsu/esu_N"/>
</dbReference>